<dbReference type="Proteomes" id="UP000660047">
    <property type="component" value="Unassembled WGS sequence"/>
</dbReference>
<reference evidence="3" key="1">
    <citation type="submission" date="2020-06" db="EMBL/GenBank/DDBJ databases">
        <title>Characterization of fructooligosaccharide metabolism and fructooligosaccharide-degrading enzymes in human commensal butyrate producers.</title>
        <authorList>
            <person name="Tanno H."/>
            <person name="Fujii T."/>
            <person name="Hirano K."/>
            <person name="Maeno S."/>
            <person name="Tonozuka T."/>
            <person name="Sakamoto M."/>
            <person name="Ohkuma M."/>
            <person name="Tochio T."/>
            <person name="Endo A."/>
        </authorList>
    </citation>
    <scope>NUCLEOTIDE SEQUENCE</scope>
    <source>
        <strain evidence="3">JCM 31265</strain>
    </source>
</reference>
<gene>
    <name evidence="3" type="ORF">COEU31_22520</name>
</gene>
<dbReference type="InterPro" id="IPR006976">
    <property type="entry name" value="VanZ-like"/>
</dbReference>
<evidence type="ECO:0000313" key="4">
    <source>
        <dbReference type="Proteomes" id="UP000660047"/>
    </source>
</evidence>
<evidence type="ECO:0000313" key="3">
    <source>
        <dbReference type="EMBL" id="GFO95206.1"/>
    </source>
</evidence>
<feature type="transmembrane region" description="Helical" evidence="1">
    <location>
        <begin position="178"/>
        <end position="197"/>
    </location>
</feature>
<protein>
    <submittedName>
        <fullName evidence="3">Antibiotic resistance protein VanZ</fullName>
    </submittedName>
</protein>
<evidence type="ECO:0000259" key="2">
    <source>
        <dbReference type="Pfam" id="PF04892"/>
    </source>
</evidence>
<feature type="transmembrane region" description="Helical" evidence="1">
    <location>
        <begin position="84"/>
        <end position="105"/>
    </location>
</feature>
<feature type="domain" description="VanZ-like" evidence="2">
    <location>
        <begin position="39"/>
        <end position="157"/>
    </location>
</feature>
<name>A0AAI9NZE1_9FIRM</name>
<feature type="transmembrane region" description="Helical" evidence="1">
    <location>
        <begin position="138"/>
        <end position="157"/>
    </location>
</feature>
<sequence length="198" mass="23348">MLSTIYALLCIIVPCSLYQLIICKRQNKKQENKTIHFVWVYIFLLYIYLTFSVAGIGSIWDIGHYDTIIRLEEINLLPFQSEGIMTYVLNIIMFLPLGFLIPLIWKRYRNPLKIFMIGFGFSLSIELCQLFNRRNTDIDDLMMNTLGAVIGYFIWKLTKRLFKNINHKSISLSKLEPIVYLTLAVLGEFLLFNWRIFL</sequence>
<keyword evidence="1" id="KW-0812">Transmembrane</keyword>
<dbReference type="InterPro" id="IPR053150">
    <property type="entry name" value="Teicoplanin_resist-assoc"/>
</dbReference>
<evidence type="ECO:0000256" key="1">
    <source>
        <dbReference type="SAM" id="Phobius"/>
    </source>
</evidence>
<keyword evidence="1" id="KW-1133">Transmembrane helix</keyword>
<proteinExistence type="predicted"/>
<feature type="transmembrane region" description="Helical" evidence="1">
    <location>
        <begin position="6"/>
        <end position="23"/>
    </location>
</feature>
<dbReference type="Pfam" id="PF04892">
    <property type="entry name" value="VanZ"/>
    <property type="match status" value="1"/>
</dbReference>
<dbReference type="RefSeq" id="WP_055223593.1">
    <property type="nucleotide sequence ID" value="NZ_BLYL01000015.1"/>
</dbReference>
<dbReference type="AlphaFoldDB" id="A0AAI9NZE1"/>
<accession>A0AAI9NZE1</accession>
<feature type="transmembrane region" description="Helical" evidence="1">
    <location>
        <begin position="112"/>
        <end position="132"/>
    </location>
</feature>
<keyword evidence="1" id="KW-0472">Membrane</keyword>
<dbReference type="PANTHER" id="PTHR36834:SF2">
    <property type="entry name" value="MEMBRANE PROTEIN"/>
    <property type="match status" value="1"/>
</dbReference>
<feature type="transmembrane region" description="Helical" evidence="1">
    <location>
        <begin position="35"/>
        <end position="60"/>
    </location>
</feature>
<dbReference type="PANTHER" id="PTHR36834">
    <property type="entry name" value="MEMBRANE PROTEIN-RELATED"/>
    <property type="match status" value="1"/>
</dbReference>
<dbReference type="EMBL" id="BLYL01000015">
    <property type="protein sequence ID" value="GFO95206.1"/>
    <property type="molecule type" value="Genomic_DNA"/>
</dbReference>
<comment type="caution">
    <text evidence="3">The sequence shown here is derived from an EMBL/GenBank/DDBJ whole genome shotgun (WGS) entry which is preliminary data.</text>
</comment>
<organism evidence="3 4">
    <name type="scientific">Coprococcus eutactus</name>
    <dbReference type="NCBI Taxonomy" id="33043"/>
    <lineage>
        <taxon>Bacteria</taxon>
        <taxon>Bacillati</taxon>
        <taxon>Bacillota</taxon>
        <taxon>Clostridia</taxon>
        <taxon>Lachnospirales</taxon>
        <taxon>Lachnospiraceae</taxon>
        <taxon>Coprococcus</taxon>
    </lineage>
</organism>